<comment type="caution">
    <text evidence="1">The sequence shown here is derived from an EMBL/GenBank/DDBJ whole genome shotgun (WGS) entry which is preliminary data.</text>
</comment>
<reference evidence="1" key="1">
    <citation type="journal article" date="2023" name="G3 (Bethesda)">
        <title>A reference genome for the long-term kleptoplast-retaining sea slug Elysia crispata morphotype clarki.</title>
        <authorList>
            <person name="Eastman K.E."/>
            <person name="Pendleton A.L."/>
            <person name="Shaikh M.A."/>
            <person name="Suttiyut T."/>
            <person name="Ogas R."/>
            <person name="Tomko P."/>
            <person name="Gavelis G."/>
            <person name="Widhalm J.R."/>
            <person name="Wisecaver J.H."/>
        </authorList>
    </citation>
    <scope>NUCLEOTIDE SEQUENCE</scope>
    <source>
        <strain evidence="1">ECLA1</strain>
    </source>
</reference>
<gene>
    <name evidence="1" type="ORF">RRG08_045151</name>
</gene>
<keyword evidence="2" id="KW-1185">Reference proteome</keyword>
<evidence type="ECO:0000313" key="1">
    <source>
        <dbReference type="EMBL" id="KAK3780487.1"/>
    </source>
</evidence>
<dbReference type="AlphaFoldDB" id="A0AAE1A3V3"/>
<sequence>MLVYKTAFLVSGFRRKYHACLDSGHCEMEPSRYFFITSTATSFILTNCALDHSRSISGTFEQKCESRTESYIIAMTVTETPDMLLSVSSRDSSWHIWNLGELSVLVKT</sequence>
<name>A0AAE1A3V3_9GAST</name>
<evidence type="ECO:0000313" key="2">
    <source>
        <dbReference type="Proteomes" id="UP001283361"/>
    </source>
</evidence>
<accession>A0AAE1A3V3</accession>
<organism evidence="1 2">
    <name type="scientific">Elysia crispata</name>
    <name type="common">lettuce slug</name>
    <dbReference type="NCBI Taxonomy" id="231223"/>
    <lineage>
        <taxon>Eukaryota</taxon>
        <taxon>Metazoa</taxon>
        <taxon>Spiralia</taxon>
        <taxon>Lophotrochozoa</taxon>
        <taxon>Mollusca</taxon>
        <taxon>Gastropoda</taxon>
        <taxon>Heterobranchia</taxon>
        <taxon>Euthyneura</taxon>
        <taxon>Panpulmonata</taxon>
        <taxon>Sacoglossa</taxon>
        <taxon>Placobranchoidea</taxon>
        <taxon>Plakobranchidae</taxon>
        <taxon>Elysia</taxon>
    </lineage>
</organism>
<dbReference type="EMBL" id="JAWDGP010002719">
    <property type="protein sequence ID" value="KAK3780487.1"/>
    <property type="molecule type" value="Genomic_DNA"/>
</dbReference>
<dbReference type="Proteomes" id="UP001283361">
    <property type="component" value="Unassembled WGS sequence"/>
</dbReference>
<protein>
    <submittedName>
        <fullName evidence="1">Uncharacterized protein</fullName>
    </submittedName>
</protein>
<proteinExistence type="predicted"/>